<evidence type="ECO:0000313" key="2">
    <source>
        <dbReference type="Proteomes" id="UP000254507"/>
    </source>
</evidence>
<dbReference type="RefSeq" id="WP_336595873.1">
    <property type="nucleotide sequence ID" value="NZ_NLFK01000003.1"/>
</dbReference>
<sequence>MIKTPTISYPAFGGQADITPSANRAMQSILRNSASSVSAKSIADPMNAIRSLLQKKAEREKQNQQKITQMLTTSVEVYAFMTRGRLEQAAIEMQSTIPSDSNIYTACVLFISRDLSGIKGMLFDVY</sequence>
<reference evidence="1 2" key="1">
    <citation type="submission" date="2018-06" db="EMBL/GenBank/DDBJ databases">
        <authorList>
            <consortium name="Pathogen Informatics"/>
            <person name="Doyle S."/>
        </authorList>
    </citation>
    <scope>NUCLEOTIDE SEQUENCE [LARGE SCALE GENOMIC DNA]</scope>
    <source>
        <strain evidence="1 2">NCTC10851</strain>
    </source>
</reference>
<dbReference type="Proteomes" id="UP000254507">
    <property type="component" value="Unassembled WGS sequence"/>
</dbReference>
<dbReference type="EMBL" id="UFSB01000001">
    <property type="protein sequence ID" value="SUU36109.1"/>
    <property type="molecule type" value="Genomic_DNA"/>
</dbReference>
<name>A0A380VCX3_9PAST</name>
<accession>A0A380VCX3</accession>
<gene>
    <name evidence="1" type="ORF">NCTC10851_01104</name>
</gene>
<evidence type="ECO:0000313" key="1">
    <source>
        <dbReference type="EMBL" id="SUU36109.1"/>
    </source>
</evidence>
<protein>
    <submittedName>
        <fullName evidence="1">Uncharacterized protein</fullName>
    </submittedName>
</protein>
<dbReference type="AlphaFoldDB" id="A0A380VCX3"/>
<proteinExistence type="predicted"/>
<organism evidence="1 2">
    <name type="scientific">Actinobacillus seminis</name>
    <dbReference type="NCBI Taxonomy" id="722"/>
    <lineage>
        <taxon>Bacteria</taxon>
        <taxon>Pseudomonadati</taxon>
        <taxon>Pseudomonadota</taxon>
        <taxon>Gammaproteobacteria</taxon>
        <taxon>Pasteurellales</taxon>
        <taxon>Pasteurellaceae</taxon>
        <taxon>Actinobacillus</taxon>
    </lineage>
</organism>